<evidence type="ECO:0000313" key="3">
    <source>
        <dbReference type="Proteomes" id="UP001385951"/>
    </source>
</evidence>
<sequence>MKSACLPTRSIVRTHTFRLHKLKISLFFIKEWLAYFNKCKKSGGTLNLERFKPKSRNKYKNENENENEGDVESSSGN</sequence>
<dbReference type="EMBL" id="JASBNA010000090">
    <property type="protein sequence ID" value="KAK7677354.1"/>
    <property type="molecule type" value="Genomic_DNA"/>
</dbReference>
<proteinExistence type="predicted"/>
<organism evidence="2 3">
    <name type="scientific">Cerrena zonata</name>
    <dbReference type="NCBI Taxonomy" id="2478898"/>
    <lineage>
        <taxon>Eukaryota</taxon>
        <taxon>Fungi</taxon>
        <taxon>Dikarya</taxon>
        <taxon>Basidiomycota</taxon>
        <taxon>Agaricomycotina</taxon>
        <taxon>Agaricomycetes</taxon>
        <taxon>Polyporales</taxon>
        <taxon>Cerrenaceae</taxon>
        <taxon>Cerrena</taxon>
    </lineage>
</organism>
<name>A0AAW0FDC1_9APHY</name>
<feature type="region of interest" description="Disordered" evidence="1">
    <location>
        <begin position="53"/>
        <end position="77"/>
    </location>
</feature>
<evidence type="ECO:0000256" key="1">
    <source>
        <dbReference type="SAM" id="MobiDB-lite"/>
    </source>
</evidence>
<protein>
    <submittedName>
        <fullName evidence="2">Uncharacterized protein</fullName>
    </submittedName>
</protein>
<gene>
    <name evidence="2" type="ORF">QCA50_019684</name>
</gene>
<keyword evidence="3" id="KW-1185">Reference proteome</keyword>
<dbReference type="AlphaFoldDB" id="A0AAW0FDC1"/>
<dbReference type="Proteomes" id="UP001385951">
    <property type="component" value="Unassembled WGS sequence"/>
</dbReference>
<evidence type="ECO:0000313" key="2">
    <source>
        <dbReference type="EMBL" id="KAK7677354.1"/>
    </source>
</evidence>
<accession>A0AAW0FDC1</accession>
<comment type="caution">
    <text evidence="2">The sequence shown here is derived from an EMBL/GenBank/DDBJ whole genome shotgun (WGS) entry which is preliminary data.</text>
</comment>
<reference evidence="2 3" key="1">
    <citation type="submission" date="2022-09" db="EMBL/GenBank/DDBJ databases">
        <authorList>
            <person name="Palmer J.M."/>
        </authorList>
    </citation>
    <scope>NUCLEOTIDE SEQUENCE [LARGE SCALE GENOMIC DNA]</scope>
    <source>
        <strain evidence="2 3">DSM 7382</strain>
    </source>
</reference>